<dbReference type="Proteomes" id="UP001358586">
    <property type="component" value="Chromosome 11"/>
</dbReference>
<protein>
    <submittedName>
        <fullName evidence="1">Uncharacterized protein</fullName>
    </submittedName>
</protein>
<sequence length="170" mass="19168">MPKHSNKPPYDSYAMRSCETSRTDNSKRTCLTLTTWINITLLFIDDYDENYGEIQPELVTEDDGDELIIVETVSDPISIAAELTVKVQVEDKLTTNIELKPILNESVEEPIHFVVVAEKILYQMACNVDVTSIEDKATSLESTETAGSYTSTEEQTSNQSVEKQLKVLLW</sequence>
<dbReference type="EMBL" id="JARKNE010000011">
    <property type="protein sequence ID" value="KAK5785136.1"/>
    <property type="molecule type" value="Genomic_DNA"/>
</dbReference>
<comment type="caution">
    <text evidence="1">The sequence shown here is derived from an EMBL/GenBank/DDBJ whole genome shotgun (WGS) entry which is preliminary data.</text>
</comment>
<keyword evidence="2" id="KW-1185">Reference proteome</keyword>
<gene>
    <name evidence="1" type="ORF">PVK06_039688</name>
</gene>
<organism evidence="1 2">
    <name type="scientific">Gossypium arboreum</name>
    <name type="common">Tree cotton</name>
    <name type="synonym">Gossypium nanking</name>
    <dbReference type="NCBI Taxonomy" id="29729"/>
    <lineage>
        <taxon>Eukaryota</taxon>
        <taxon>Viridiplantae</taxon>
        <taxon>Streptophyta</taxon>
        <taxon>Embryophyta</taxon>
        <taxon>Tracheophyta</taxon>
        <taxon>Spermatophyta</taxon>
        <taxon>Magnoliopsida</taxon>
        <taxon>eudicotyledons</taxon>
        <taxon>Gunneridae</taxon>
        <taxon>Pentapetalae</taxon>
        <taxon>rosids</taxon>
        <taxon>malvids</taxon>
        <taxon>Malvales</taxon>
        <taxon>Malvaceae</taxon>
        <taxon>Malvoideae</taxon>
        <taxon>Gossypium</taxon>
    </lineage>
</organism>
<accession>A0ABR0N3S5</accession>
<proteinExistence type="predicted"/>
<evidence type="ECO:0000313" key="1">
    <source>
        <dbReference type="EMBL" id="KAK5785136.1"/>
    </source>
</evidence>
<evidence type="ECO:0000313" key="2">
    <source>
        <dbReference type="Proteomes" id="UP001358586"/>
    </source>
</evidence>
<name>A0ABR0N3S5_GOSAR</name>
<reference evidence="1 2" key="1">
    <citation type="submission" date="2023-03" db="EMBL/GenBank/DDBJ databases">
        <title>WGS of Gossypium arboreum.</title>
        <authorList>
            <person name="Yu D."/>
        </authorList>
    </citation>
    <scope>NUCLEOTIDE SEQUENCE [LARGE SCALE GENOMIC DNA]</scope>
    <source>
        <tissue evidence="1">Leaf</tissue>
    </source>
</reference>